<dbReference type="NCBIfam" id="TIGR01901">
    <property type="entry name" value="adhes_NPXG"/>
    <property type="match status" value="1"/>
</dbReference>
<dbReference type="NCBIfam" id="NF012204">
    <property type="entry name" value="adhes_FxxPxG"/>
    <property type="match status" value="1"/>
</dbReference>
<dbReference type="OrthoDB" id="9812829at2"/>
<dbReference type="EMBL" id="CAUI01000015">
    <property type="protein sequence ID" value="CCU79431.1"/>
    <property type="molecule type" value="Genomic_DNA"/>
</dbReference>
<protein>
    <recommendedName>
        <fullName evidence="2">Filamentous haemagglutinin FhaB/tRNA nuclease CdiA-like TPS domain-containing protein</fullName>
    </recommendedName>
</protein>
<dbReference type="InterPro" id="IPR047881">
    <property type="entry name" value="LktA_repeat"/>
</dbReference>
<evidence type="ECO:0000313" key="4">
    <source>
        <dbReference type="Proteomes" id="UP000012063"/>
    </source>
</evidence>
<dbReference type="InterPro" id="IPR011050">
    <property type="entry name" value="Pectin_lyase_fold/virulence"/>
</dbReference>
<dbReference type="Gene3D" id="2.160.20.10">
    <property type="entry name" value="Single-stranded right-handed beta-helix, Pectin lyase-like"/>
    <property type="match status" value="1"/>
</dbReference>
<dbReference type="SMART" id="SM00912">
    <property type="entry name" value="Haemagg_act"/>
    <property type="match status" value="1"/>
</dbReference>
<dbReference type="STRING" id="1293054.HSACCH_01331"/>
<dbReference type="SUPFAM" id="SSF51126">
    <property type="entry name" value="Pectin lyase-like"/>
    <property type="match status" value="1"/>
</dbReference>
<comment type="caution">
    <text evidence="3">The sequence shown here is derived from an EMBL/GenBank/DDBJ whole genome shotgun (WGS) entry which is preliminary data.</text>
</comment>
<reference evidence="4" key="1">
    <citation type="journal article" date="2013" name="Genome Announc.">
        <title>Genome Sequence of Halanaerobium saccharolyticum subsp. saccharolyticum Strain DSM 6643T, a Halophilic Hydrogen-Producing Bacterium.</title>
        <authorList>
            <person name="Kivisto A."/>
            <person name="Larjo A."/>
            <person name="Ciranna A."/>
            <person name="Santala V."/>
            <person name="Roos C."/>
            <person name="Karp M."/>
        </authorList>
    </citation>
    <scope>NUCLEOTIDE SEQUENCE [LARGE SCALE GENOMIC DNA]</scope>
    <source>
        <strain evidence="4">DSM 6643</strain>
    </source>
</reference>
<dbReference type="InterPro" id="IPR012334">
    <property type="entry name" value="Pectin_lyas_fold"/>
</dbReference>
<dbReference type="eggNOG" id="COG3210">
    <property type="taxonomic scope" value="Bacteria"/>
</dbReference>
<sequence>MKKFISWIFLVIFFITNVLIPGPLSSVYAQQIVVDQHNTSELKIINNVTNVRTNSDYVFDDGNALNSFEDFNVYQGNIVNLYLSDGTENLINLVHNSITNIDGTLNSIKDNDIGGSIYFLNPHGIMIGKTGVVNVGSLTAVTPTQNFMDNIFTSPGNIIPQIIDGNIPITESGLISVRGEINAVNDINLKAAKVVVDGSDGGRGILITDADYSEKNRANTDKSNFFDVVNVNGIEEGEELLVENGEIIITAGSDDGSEAAVEINEVEIIAENVEINAESTIDEKNYSGVINKNINSQITIDSSRIEASDSINIKSYSDTDLEFGSSVLDSEDSTDAALAISNLESKSQIIVGGSENNETVLKAAGEINITADNKVNLKAEADASGSNKIGGTVAINTLVTETSAVLEDDVQIEGDPNKVNVQANSKNEVNSTALASREGVIIDENYEQSDTKEQLQNYSDQISVSTSTGDASGIDAAAAFAVNDIDSKTEAVIRGDDQLESDADFTVESNSINNILGTADGSSNSGEENSIGVAAALNLVKSRNIALVERDLSVNSLEINAGTADYFDNNGDNSSNNYELNTLIGSSGENISGAGGLSLNIIDQQYSSLLNSTLNLSGNLNIRAFNDTQQIANTISLDNSDSNSKIGIGAAAAVNIYKNNLTSAVISEDGAVNSAENIVIDAEGINITDTYAEVGVYGDLVVVPVSSISLIKNQVEAGIAESNLENSNLDNISNLTINSKNENKVDTTAVGTTHSSNIGLGASMSLNVIENSSKAFLNRDVDNAGDITVKSQNYSHALADSKAGSSGENESDSEHPSASLEDKIASQLEFYQQKQEEDSETAVSTSTKEGKLEAAAAVSINIVESSSEAEVAKPADSEEKIQINASNLAITAAGQTDSILKADGSTVNDEVMVGLAAAAAVNKVNSTKSSYLGAGNYNIDSLTMNSKDASNPFSVETDLYSDFTAEAVSGAGSQKVGLAGALALNIIEENHALIKIEADLDINLNESSNNADLILNAENRSNSTAIALPSGDGGSGDVGVGASVAVNELNEGVEVSISDNTNFNTEKRKLDKIALSAYSDFNTHTEAEAGAAGGVAVDTSLAFADLNHENKIYFGSGNILNSNLDFEALNISSGANFAEARGIAEGDDVGLGASGAVILSNTKSSDGKMLEEELYLNSILINRDLNIGGEIGLKAESDRSYEALSYASSMGADSLVSDSLSQKVLSENKDNQQVEESVEMNNSAEEETSSQLPAGGAKVEVAASLGLLYLNDDVRAAIIGGSSKADQRQIQAGKDIKVEVINKSNYRTKADSYSVGQGIFSIPDNSIGAAAALNITRSNSEAYIGDYNTIKNADNIYISAKYFQNNDQNFADKISAESISGTASKKISGSASMALINSKNSTTAYLGSSEFNDTGINDLNINSYDLTRISAAALSGAAGGKVGVGGSTAVILTDNKNHAYLASDSKIYVDNLNIKAESKKVDSEIMEMDNFNSLDLMSLIGEKNYYAQAAAGSAGGKAAVSGSLVYNKISDSTKAYTGDNTEIRAFKNINLSAENSKTAAAATGSVGLAASVGVGLAGANIIYENETKSYIGENNKIISYNDIKVMAQNNLDLDLYGISAAAAGTFGLSGVFNYVNSQNNVEAYIGRSSRIMAAQNIALDVENEFSLLNLNGGAAAGGTVGIGVSAAINKINNKSSAYLTEGVEIKEEYLKDIIIVEPLELSNFEVYILAEAVEISEEEYSLTRYHLLSSADIEKLQKSELAELKVYKFSEISEDYTLADDLSKIENKNIYEIENNEVLTEDIIDEENEIKLFAGDSLSFEDKEKLFDAGYKSVEITAVIYSSGEILSLYDLEDLKSNLDNNQELRLTALVIEDNELQSEHKTNLLNIKAQGSSKVNSLSAGIGAAGTFSLAGSSVITDLNSETTAYIDSNNDNKSIINLNKKLEIESKETNTVNTKAGALSFSGIAAVGGSYNQLDLNSKVSSYIGEGAEVKINRYRNNLTELNLRSDLINQVDAETLGGAAAVGGGAVGATYLNISDQSRVTTYLADDGRYNNIHLLSLDSYYKLKSKNTDQLRARAIGAAAGLYLGAGAAKSDVKIDSQTASYFGDNLRIQQEETPYLYGSQVKVNSFSDYGVDNYAFAGAMGAGSLNGAHALSVLNAETKAYTGSNFYLDLGRDYYRNNNFEVISKNRNNIKTKAEGLNIGGISVGVSYSQSRINNKIESYLAENNNINVAGDITIQSANLMPQNSSNYSASAESNSAVGTLLGGNGSIAEVKNYSEIYAGAAENSSIELMGDFSVNSFNRSSLSAEASGVTAGLAAAGYTKAKIESAVHTKSEIAENTVLKNADKFNLKADSDDLFNTDVISGSGGGITGNAAVAEIVNNALTESVYLGESESGFTIGDVYIYSNYNLRFNSTVDSLNASVIGGSGAKAANDINSNVKIEIGSSDRSAALYSDNLYLNAQNDINKIRPAAGKYNAQSSSGGVLTGAAANSESRFNIGTKVNIYDSAELRTREDISIDAENLFNLYDRSKLDASGVISIAGSKSLLNVENSESIINIGDAELKSGGSIDIGAFSQAYLSSSANTKTYGLASSGEGESYTVFNNNNKVLINSGALLYSGKYLDISAGANTSGKINNFNLYADTDVYNKTINPVDKNKVKAYSRLNENNIIKIDSGSTLNAVNDINLKSAESKRSVSASGRGKDLYKKILEEVSNFFRKLVGADEISIEIKTGSASTSNKRSVEIDGSLTAGIHNKMYLELDTNGDVKVKSSGLSYNERKEDVVSNMIDRITELRELQAVYNNDDNSFTAYEIEINFLLNSLKRRGLVEIDGDGNIYPLRSIEVSKIALDDLYASGGDIDIESAVLQGSGSLTANSNPEINIKNNSAKFLELNKAVIGEIGGRVRVNNKQTGQYSNLNIENNYDPDNYYPQIIVHNTFKPMGETEIGTDINIQDTIFNEMGEIKITSDEGSIHIYGKDSDDTPDLTAETVNLKAGQDIVQSYKKGFVHVGGAPRFLWRDIQEEMGSSDNTTGNYDEYRPAEGSRIAGNNIFLSATYLNLNGLIQSGLPYWNLELSDLETEIEKYISDWEDIGKPDLKNFNDLQNYQLSAFDNEDRRSDQEIAAYFNPQTEQIELNNAVVKGGYIEIFGEISNTGGGEIKAVDGYGRINISNNTPYNMVLNNLDTGNEIDSLIRITDTANTTEREIADQITAVPITTEYRRNGNRISINESISYNNNGQQISQDLGTNYLDGRNTSYTPAEGLRYNWTLGEDFTERFVGVGYSSDFIGDIYFNSDDYNDSWQKISDGDLELLKDGSYTSIGKDIDGDGESQIYEYNFSNYETSDKERVSRQRWRIFGGFYWVRDIWEQGSQDIHTHSIKSDYKIPIEFIGEDSGELNIMSSGGGDVILNGSLNNGYGSIDINSDASLKQNNFNARLTADSFNLKADGGIGEEHFSLKLDARNNGFINAQSLNGSIFIEDTISNMNIANISAADKVRLRAADNIYSSLNTDNAKIRGAEIELISENGSIGSSNKYLLIDSTEDKGLTVLALNDINISEVEGDLPLNSVKSIAGDINIEVKAGNLIDVNTNEINDERTIDELNRHWDEMLLRGEAAEESKNNALSEYSSTKEAEYHEYWELRGLKAEKYDDNRNIIYTVNEYDESEADLRFQELHEVYGSEEYKNNWSFLDDFSEEKKDRAIADMSWTEKRSQLLDGYKWTEDELQNSLSRELLMKGTTDTVTEIEEPNLEAENISLYVHNGSIGTNNGEIIIDLDNITDYEKAKLLAAEEKDIVLDEENGKIIVIDRESVDIKLPEDGRITAEAVDHVYLGSEKSIYIDSIIGGKEIRVKGKNGIYSTTSESEVNIEGSSTILEGGDGGLGTINKELILKLKEDSDLIARTFEDINIYQKDGDLNLTFIYSENGTVNLTADGYINDRRGEIRDYTINANGLNLESKTASIGSQNWPLYINLNEGSVSSFKAADSIFIKEYDGDIILNTAEAGDKIIINADNSIYAEDAAKGKIAGDIIELEAETGSIGSQDARIKTYSGTEVNAKADKDIYLTEYNGDLNSKYLLSNNIIDLLILNGNLNADNIKTSKLKAQLLEPGANAVIEELELEEELKLWADNVDIKKLIHESDIPLNIFIRGGRGKMMDNLKLNVQSNSPLIFNNLSANFSEINAAADQLEFYDFQVGSIADINSNYYKVVADNINKILHDSHLQLYPEKVPFNLFIDTMRELITDAYVVNYNDDFIINEFNSENSFIRRNSNLNSIIQNNSGGYDFYTVGKGNILPLNDLINIDNLGDSDGDLDE</sequence>
<dbReference type="Proteomes" id="UP000012063">
    <property type="component" value="Unassembled WGS sequence"/>
</dbReference>
<dbReference type="InParanoid" id="M5E004"/>
<feature type="region of interest" description="Disordered" evidence="1">
    <location>
        <begin position="1225"/>
        <end position="1255"/>
    </location>
</feature>
<proteinExistence type="predicted"/>
<dbReference type="InterPro" id="IPR008638">
    <property type="entry name" value="FhaB/CdiA-like_TPS"/>
</dbReference>
<organism evidence="3 4">
    <name type="scientific">Halanaerobium saccharolyticum subsp. saccharolyticum DSM 6643</name>
    <dbReference type="NCBI Taxonomy" id="1293054"/>
    <lineage>
        <taxon>Bacteria</taxon>
        <taxon>Bacillati</taxon>
        <taxon>Bacillota</taxon>
        <taxon>Clostridia</taxon>
        <taxon>Halanaerobiales</taxon>
        <taxon>Halanaerobiaceae</taxon>
        <taxon>Halanaerobium</taxon>
    </lineage>
</organism>
<gene>
    <name evidence="3" type="ORF">HSACCH_01331</name>
</gene>
<dbReference type="NCBIfam" id="NF012206">
    <property type="entry name" value="LktA_tand_53"/>
    <property type="match status" value="5"/>
</dbReference>
<evidence type="ECO:0000313" key="3">
    <source>
        <dbReference type="EMBL" id="CCU79431.1"/>
    </source>
</evidence>
<name>M5E004_9FIRM</name>
<feature type="region of interest" description="Disordered" evidence="1">
    <location>
        <begin position="798"/>
        <end position="819"/>
    </location>
</feature>
<keyword evidence="4" id="KW-1185">Reference proteome</keyword>
<feature type="domain" description="Filamentous haemagglutinin FhaB/tRNA nuclease CdiA-like TPS" evidence="2">
    <location>
        <begin position="39"/>
        <end position="150"/>
    </location>
</feature>
<evidence type="ECO:0000256" key="1">
    <source>
        <dbReference type="SAM" id="MobiDB-lite"/>
    </source>
</evidence>
<evidence type="ECO:0000259" key="2">
    <source>
        <dbReference type="SMART" id="SM00912"/>
    </source>
</evidence>
<accession>M5E004</accession>
<dbReference type="RefSeq" id="WP_005488774.1">
    <property type="nucleotide sequence ID" value="NZ_CAUI01000015.1"/>
</dbReference>